<dbReference type="Gene3D" id="3.40.50.2020">
    <property type="match status" value="1"/>
</dbReference>
<dbReference type="CDD" id="cd06223">
    <property type="entry name" value="PRTases_typeI"/>
    <property type="match status" value="1"/>
</dbReference>
<proteinExistence type="predicted"/>
<dbReference type="GO" id="GO:0016757">
    <property type="term" value="F:glycosyltransferase activity"/>
    <property type="evidence" value="ECO:0007669"/>
    <property type="project" value="UniProtKB-KW"/>
</dbReference>
<dbReference type="InterPro" id="IPR000836">
    <property type="entry name" value="PRTase_dom"/>
</dbReference>
<evidence type="ECO:0000313" key="1">
    <source>
        <dbReference type="EMBL" id="HIR70769.1"/>
    </source>
</evidence>
<sequence>MRDRLTRFNARQDNSIVLHAVPGHFATSQSHINYYIDMTSLKSRSREAREVARFLQSASMHRIDMVDTIVCMDGTEVIGAFLAEELEKNHISIANMHETIYVVSPETNSANQFLFRENTRPAVAGKHVLLLMASITTGETARRSLECIEYYGGIVEGVTAIFSTKSQVGGKQVFSVFTQEDLPGYQAYAPYECPYCKKGKPLEAIVNGFGYSLL</sequence>
<reference evidence="1" key="1">
    <citation type="submission" date="2020-10" db="EMBL/GenBank/DDBJ databases">
        <authorList>
            <person name="Gilroy R."/>
        </authorList>
    </citation>
    <scope>NUCLEOTIDE SEQUENCE</scope>
    <source>
        <strain evidence="1">ChiSjej5B23-6657</strain>
    </source>
</reference>
<accession>A0A9D1E9W9</accession>
<evidence type="ECO:0000313" key="2">
    <source>
        <dbReference type="Proteomes" id="UP000823912"/>
    </source>
</evidence>
<dbReference type="Proteomes" id="UP000823912">
    <property type="component" value="Unassembled WGS sequence"/>
</dbReference>
<dbReference type="AlphaFoldDB" id="A0A9D1E9W9"/>
<organism evidence="1 2">
    <name type="scientific">Candidatus Pullilachnospira gallistercoris</name>
    <dbReference type="NCBI Taxonomy" id="2840911"/>
    <lineage>
        <taxon>Bacteria</taxon>
        <taxon>Bacillati</taxon>
        <taxon>Bacillota</taxon>
        <taxon>Clostridia</taxon>
        <taxon>Lachnospirales</taxon>
        <taxon>Lachnospiraceae</taxon>
        <taxon>Lachnospiraceae incertae sedis</taxon>
        <taxon>Candidatus Pullilachnospira</taxon>
    </lineage>
</organism>
<gene>
    <name evidence="1" type="ORF">IAA55_05770</name>
</gene>
<dbReference type="InterPro" id="IPR029057">
    <property type="entry name" value="PRTase-like"/>
</dbReference>
<keyword evidence="1" id="KW-0328">Glycosyltransferase</keyword>
<dbReference type="SUPFAM" id="SSF53271">
    <property type="entry name" value="PRTase-like"/>
    <property type="match status" value="1"/>
</dbReference>
<name>A0A9D1E9W9_9FIRM</name>
<reference evidence="1" key="2">
    <citation type="journal article" date="2021" name="PeerJ">
        <title>Extensive microbial diversity within the chicken gut microbiome revealed by metagenomics and culture.</title>
        <authorList>
            <person name="Gilroy R."/>
            <person name="Ravi A."/>
            <person name="Getino M."/>
            <person name="Pursley I."/>
            <person name="Horton D.L."/>
            <person name="Alikhan N.F."/>
            <person name="Baker D."/>
            <person name="Gharbi K."/>
            <person name="Hall N."/>
            <person name="Watson M."/>
            <person name="Adriaenssens E.M."/>
            <person name="Foster-Nyarko E."/>
            <person name="Jarju S."/>
            <person name="Secka A."/>
            <person name="Antonio M."/>
            <person name="Oren A."/>
            <person name="Chaudhuri R.R."/>
            <person name="La Ragione R."/>
            <person name="Hildebrand F."/>
            <person name="Pallen M.J."/>
        </authorList>
    </citation>
    <scope>NUCLEOTIDE SEQUENCE</scope>
    <source>
        <strain evidence="1">ChiSjej5B23-6657</strain>
    </source>
</reference>
<comment type="caution">
    <text evidence="1">The sequence shown here is derived from an EMBL/GenBank/DDBJ whole genome shotgun (WGS) entry which is preliminary data.</text>
</comment>
<dbReference type="EMBL" id="DVHM01000094">
    <property type="protein sequence ID" value="HIR70769.1"/>
    <property type="molecule type" value="Genomic_DNA"/>
</dbReference>
<keyword evidence="1" id="KW-0808">Transferase</keyword>
<protein>
    <submittedName>
        <fullName evidence="1">Orotate phosphoribosyltransferase</fullName>
    </submittedName>
</protein>